<reference evidence="4 5" key="1">
    <citation type="submission" date="2009-12" db="EMBL/GenBank/DDBJ databases">
        <authorList>
            <person name="Shrivastava S."/>
            <person name="Madupu R."/>
            <person name="Durkin A.S."/>
            <person name="Torralba M."/>
            <person name="Methe B."/>
            <person name="Sutton G.G."/>
            <person name="Strausberg R.L."/>
            <person name="Nelson K.E."/>
        </authorList>
    </citation>
    <scope>NUCLEOTIDE SEQUENCE [LARGE SCALE GENOMIC DNA]</scope>
    <source>
        <strain evidence="4 5">W5455</strain>
    </source>
</reference>
<feature type="DNA-binding region" description="H-T-H motif" evidence="2">
    <location>
        <begin position="25"/>
        <end position="44"/>
    </location>
</feature>
<dbReference type="PROSITE" id="PS50977">
    <property type="entry name" value="HTH_TETR_2"/>
    <property type="match status" value="1"/>
</dbReference>
<keyword evidence="1 2" id="KW-0238">DNA-binding</keyword>
<accession>A0ABM9ZQW3</accession>
<evidence type="ECO:0000256" key="1">
    <source>
        <dbReference type="ARBA" id="ARBA00023125"/>
    </source>
</evidence>
<protein>
    <submittedName>
        <fullName evidence="4">Transcriptional regulator, TetR family</fullName>
    </submittedName>
</protein>
<name>A0ABM9ZQW3_9BACT</name>
<dbReference type="SUPFAM" id="SSF46689">
    <property type="entry name" value="Homeodomain-like"/>
    <property type="match status" value="1"/>
</dbReference>
<organism evidence="4 5">
    <name type="scientific">Pyramidobacter piscolens W5455</name>
    <dbReference type="NCBI Taxonomy" id="352165"/>
    <lineage>
        <taxon>Bacteria</taxon>
        <taxon>Thermotogati</taxon>
        <taxon>Synergistota</taxon>
        <taxon>Synergistia</taxon>
        <taxon>Synergistales</taxon>
        <taxon>Dethiosulfovibrionaceae</taxon>
        <taxon>Pyramidobacter</taxon>
    </lineage>
</organism>
<dbReference type="InterPro" id="IPR009057">
    <property type="entry name" value="Homeodomain-like_sf"/>
</dbReference>
<dbReference type="Gene3D" id="1.10.357.10">
    <property type="entry name" value="Tetracycline Repressor, domain 2"/>
    <property type="match status" value="1"/>
</dbReference>
<dbReference type="InterPro" id="IPR001647">
    <property type="entry name" value="HTH_TetR"/>
</dbReference>
<keyword evidence="5" id="KW-1185">Reference proteome</keyword>
<dbReference type="Proteomes" id="UP000006462">
    <property type="component" value="Unassembled WGS sequence"/>
</dbReference>
<evidence type="ECO:0000313" key="5">
    <source>
        <dbReference type="Proteomes" id="UP000006462"/>
    </source>
</evidence>
<dbReference type="RefSeq" id="WP_009166201.1">
    <property type="nucleotide sequence ID" value="NZ_ADFP01000137.1"/>
</dbReference>
<proteinExistence type="predicted"/>
<feature type="domain" description="HTH tetR-type" evidence="3">
    <location>
        <begin position="2"/>
        <end position="62"/>
    </location>
</feature>
<dbReference type="Pfam" id="PF00440">
    <property type="entry name" value="TetR_N"/>
    <property type="match status" value="1"/>
</dbReference>
<sequence length="182" mass="20656">MDFTKKEIQSAFWQLLEERPFGKITVKAVVARCGVNRNTFYYHFQDLHDLLRKSVLSWLDELFADEPGAAAVVAALSRRRAAIMHIYKSLPRETFIEELGFWTRYAVARRVGAGESRLFAEKENRELLLSVCRFALVGFLLDWLEGDMGSDLGKNLSRCAELLKNFSLPPSPPLPSPPLPPS</sequence>
<comment type="caution">
    <text evidence="4">The sequence shown here is derived from an EMBL/GenBank/DDBJ whole genome shotgun (WGS) entry which is preliminary data.</text>
</comment>
<evidence type="ECO:0000259" key="3">
    <source>
        <dbReference type="PROSITE" id="PS50977"/>
    </source>
</evidence>
<gene>
    <name evidence="4" type="ORF">HMPREF7215_0833</name>
</gene>
<dbReference type="EMBL" id="ADFP01000137">
    <property type="protein sequence ID" value="EFB89341.1"/>
    <property type="molecule type" value="Genomic_DNA"/>
</dbReference>
<evidence type="ECO:0000256" key="2">
    <source>
        <dbReference type="PROSITE-ProRule" id="PRU00335"/>
    </source>
</evidence>
<evidence type="ECO:0000313" key="4">
    <source>
        <dbReference type="EMBL" id="EFB89341.1"/>
    </source>
</evidence>